<dbReference type="Proteomes" id="UP001225072">
    <property type="component" value="Unassembled WGS sequence"/>
</dbReference>
<organism evidence="2 3">
    <name type="scientific">Chryseobacterium camelliae</name>
    <dbReference type="NCBI Taxonomy" id="1265445"/>
    <lineage>
        <taxon>Bacteria</taxon>
        <taxon>Pseudomonadati</taxon>
        <taxon>Bacteroidota</taxon>
        <taxon>Flavobacteriia</taxon>
        <taxon>Flavobacteriales</taxon>
        <taxon>Weeksellaceae</taxon>
        <taxon>Chryseobacterium group</taxon>
        <taxon>Chryseobacterium</taxon>
    </lineage>
</organism>
<evidence type="ECO:0000313" key="3">
    <source>
        <dbReference type="Proteomes" id="UP001225072"/>
    </source>
</evidence>
<evidence type="ECO:0008006" key="4">
    <source>
        <dbReference type="Google" id="ProtNLM"/>
    </source>
</evidence>
<feature type="transmembrane region" description="Helical" evidence="1">
    <location>
        <begin position="15"/>
        <end position="35"/>
    </location>
</feature>
<sequence length="157" mass="18279">MFYYTKLNRFQKKGYTLTSVELIFVLILITISSFGKAHPKELLSCSAFRRGTFHIINKSINKKFVIERKNDFQIESTYDLVTNQKIKADRIYKISWKNDCEYVLKLDTSKSKYDETDLYINANGGLNCKIVSIKNKCCTIETKFAENTTVSQLCKIR</sequence>
<keyword evidence="1" id="KW-0472">Membrane</keyword>
<gene>
    <name evidence="2" type="ORF">QE404_002809</name>
</gene>
<name>A0ABU0TKU5_9FLAO</name>
<keyword evidence="1" id="KW-1133">Transmembrane helix</keyword>
<protein>
    <recommendedName>
        <fullName evidence="4">Prepilin-type N-terminal cleavage/methylation domain-containing protein</fullName>
    </recommendedName>
</protein>
<comment type="caution">
    <text evidence="2">The sequence shown here is derived from an EMBL/GenBank/DDBJ whole genome shotgun (WGS) entry which is preliminary data.</text>
</comment>
<evidence type="ECO:0000313" key="2">
    <source>
        <dbReference type="EMBL" id="MDQ1097662.1"/>
    </source>
</evidence>
<keyword evidence="1" id="KW-0812">Transmembrane</keyword>
<evidence type="ECO:0000256" key="1">
    <source>
        <dbReference type="SAM" id="Phobius"/>
    </source>
</evidence>
<reference evidence="2 3" key="1">
    <citation type="submission" date="2023-07" db="EMBL/GenBank/DDBJ databases">
        <title>Functional and genomic diversity of the sorghum phyllosphere microbiome.</title>
        <authorList>
            <person name="Shade A."/>
        </authorList>
    </citation>
    <scope>NUCLEOTIDE SEQUENCE [LARGE SCALE GENOMIC DNA]</scope>
    <source>
        <strain evidence="2 3">SORGH_AS_1064</strain>
    </source>
</reference>
<keyword evidence="3" id="KW-1185">Reference proteome</keyword>
<accession>A0ABU0TKU5</accession>
<proteinExistence type="predicted"/>
<dbReference type="EMBL" id="JAUTAL010000001">
    <property type="protein sequence ID" value="MDQ1097662.1"/>
    <property type="molecule type" value="Genomic_DNA"/>
</dbReference>